<name>A0ABR0PPW5_GOSAR</name>
<keyword evidence="3" id="KW-1185">Reference proteome</keyword>
<reference evidence="2 3" key="1">
    <citation type="submission" date="2023-03" db="EMBL/GenBank/DDBJ databases">
        <title>WGS of Gossypium arboreum.</title>
        <authorList>
            <person name="Yu D."/>
        </authorList>
    </citation>
    <scope>NUCLEOTIDE SEQUENCE [LARGE SCALE GENOMIC DNA]</scope>
    <source>
        <tissue evidence="2">Leaf</tissue>
    </source>
</reference>
<gene>
    <name evidence="2" type="ORF">PVK06_021393</name>
</gene>
<dbReference type="EMBL" id="JARKNE010000006">
    <property type="protein sequence ID" value="KAK5826471.1"/>
    <property type="molecule type" value="Genomic_DNA"/>
</dbReference>
<comment type="caution">
    <text evidence="2">The sequence shown here is derived from an EMBL/GenBank/DDBJ whole genome shotgun (WGS) entry which is preliminary data.</text>
</comment>
<dbReference type="PANTHER" id="PTHR47481">
    <property type="match status" value="1"/>
</dbReference>
<sequence length="358" mass="38753">MEFATDKFLALASQKVAVLVDDGNFLAWKQHVLLIVKTHRLQMFLEGTVSIPLRMLVNEEGVSDENSLYVRYEQQDSALAAWLLSTISPTLYNQLVGSSGSSSKIKHLCDSLAGCGQCVTMEEQQSAILNGLPPEFDHVVSIITTSRVPFDLQGITTALLDAEARQQGHFTQTVFSANVTAVHKDVPVPSVPSYTGQPPPDMFRSTPSDGEGENSSFRDNTESWARSSHMGRKPIQAYIHHVGLLVPVQTVCIGDQGSYHSQYSTDGHGIQSHESPGIAVPSTVFDSAWYPDSGATAHMTNDSAKLSDARLYNGGGKVVIGGPEDSSDIAMRNMAQMFSSTGGIGDWVIHHGMLLVVF</sequence>
<evidence type="ECO:0000256" key="1">
    <source>
        <dbReference type="SAM" id="MobiDB-lite"/>
    </source>
</evidence>
<proteinExistence type="predicted"/>
<evidence type="ECO:0000313" key="2">
    <source>
        <dbReference type="EMBL" id="KAK5826471.1"/>
    </source>
</evidence>
<feature type="region of interest" description="Disordered" evidence="1">
    <location>
        <begin position="189"/>
        <end position="228"/>
    </location>
</feature>
<dbReference type="PANTHER" id="PTHR47481:SF30">
    <property type="entry name" value="CCHC-TYPE DOMAIN-CONTAINING PROTEIN"/>
    <property type="match status" value="1"/>
</dbReference>
<feature type="compositionally biased region" description="Polar residues" evidence="1">
    <location>
        <begin position="205"/>
        <end position="226"/>
    </location>
</feature>
<accession>A0ABR0PPW5</accession>
<protein>
    <submittedName>
        <fullName evidence="2">Uncharacterized protein</fullName>
    </submittedName>
</protein>
<evidence type="ECO:0000313" key="3">
    <source>
        <dbReference type="Proteomes" id="UP001358586"/>
    </source>
</evidence>
<organism evidence="2 3">
    <name type="scientific">Gossypium arboreum</name>
    <name type="common">Tree cotton</name>
    <name type="synonym">Gossypium nanking</name>
    <dbReference type="NCBI Taxonomy" id="29729"/>
    <lineage>
        <taxon>Eukaryota</taxon>
        <taxon>Viridiplantae</taxon>
        <taxon>Streptophyta</taxon>
        <taxon>Embryophyta</taxon>
        <taxon>Tracheophyta</taxon>
        <taxon>Spermatophyta</taxon>
        <taxon>Magnoliopsida</taxon>
        <taxon>eudicotyledons</taxon>
        <taxon>Gunneridae</taxon>
        <taxon>Pentapetalae</taxon>
        <taxon>rosids</taxon>
        <taxon>malvids</taxon>
        <taxon>Malvales</taxon>
        <taxon>Malvaceae</taxon>
        <taxon>Malvoideae</taxon>
        <taxon>Gossypium</taxon>
    </lineage>
</organism>
<dbReference type="Proteomes" id="UP001358586">
    <property type="component" value="Chromosome 6"/>
</dbReference>